<evidence type="ECO:0000313" key="2">
    <source>
        <dbReference type="Proteomes" id="UP000198598"/>
    </source>
</evidence>
<sequence>MADSLNLTALAASLENYARDNKEHIFQRALVPGVDEGIADSPVVPIADYMTTMQASDEVVLTNLEVGSVAQPGGKNAFTPTLNAVNFKPRKGKVRQAKVDLQFTDKQIIALYKSYLGQVRAKQINPEELPFEEYITARVIAKFKEDIRVQTLFNGVYNPTGTGALDIADGLRTQILAAITSGDIPSANVIDTAIITASNSVGEIDKILAGVPDAEFYAGLICVCSRTFKTNYEQDYKARWGTLPYNTGQLKPTIVGTNIPFIVEPGLSGFNRPIFTPKGNLVYLYDDLAGHDTLAVDYNKRQRDIAWMMDAQVGAGIAIAERIWTNDGI</sequence>
<dbReference type="OrthoDB" id="929568at2"/>
<organism evidence="1 2">
    <name type="scientific">Spirosoma endophyticum</name>
    <dbReference type="NCBI Taxonomy" id="662367"/>
    <lineage>
        <taxon>Bacteria</taxon>
        <taxon>Pseudomonadati</taxon>
        <taxon>Bacteroidota</taxon>
        <taxon>Cytophagia</taxon>
        <taxon>Cytophagales</taxon>
        <taxon>Cytophagaceae</taxon>
        <taxon>Spirosoma</taxon>
    </lineage>
</organism>
<dbReference type="Proteomes" id="UP000198598">
    <property type="component" value="Unassembled WGS sequence"/>
</dbReference>
<dbReference type="RefSeq" id="WP_093827542.1">
    <property type="nucleotide sequence ID" value="NZ_FOLQ01000005.1"/>
</dbReference>
<accession>A0A1I1SLC8</accession>
<protein>
    <submittedName>
        <fullName evidence="1">Uncharacterized protein</fullName>
    </submittedName>
</protein>
<proteinExistence type="predicted"/>
<gene>
    <name evidence="1" type="ORF">SAMN05216167_105150</name>
</gene>
<dbReference type="STRING" id="662367.SAMN05216167_105150"/>
<dbReference type="EMBL" id="FOLQ01000005">
    <property type="protein sequence ID" value="SFD47285.1"/>
    <property type="molecule type" value="Genomic_DNA"/>
</dbReference>
<evidence type="ECO:0000313" key="1">
    <source>
        <dbReference type="EMBL" id="SFD47285.1"/>
    </source>
</evidence>
<keyword evidence="2" id="KW-1185">Reference proteome</keyword>
<name>A0A1I1SLC8_9BACT</name>
<reference evidence="1 2" key="1">
    <citation type="submission" date="2016-10" db="EMBL/GenBank/DDBJ databases">
        <authorList>
            <person name="de Groot N.N."/>
        </authorList>
    </citation>
    <scope>NUCLEOTIDE SEQUENCE [LARGE SCALE GENOMIC DNA]</scope>
    <source>
        <strain evidence="1 2">DSM 26130</strain>
    </source>
</reference>
<dbReference type="AlphaFoldDB" id="A0A1I1SLC8"/>